<evidence type="ECO:0000256" key="1">
    <source>
        <dbReference type="ARBA" id="ARBA00022617"/>
    </source>
</evidence>
<dbReference type="GO" id="GO:0004497">
    <property type="term" value="F:monooxygenase activity"/>
    <property type="evidence" value="ECO:0007669"/>
    <property type="project" value="InterPro"/>
</dbReference>
<evidence type="ECO:0000256" key="4">
    <source>
        <dbReference type="PIRSR" id="PIRSR602401-1"/>
    </source>
</evidence>
<organism evidence="5 6">
    <name type="scientific">Fusarium flagelliforme</name>
    <dbReference type="NCBI Taxonomy" id="2675880"/>
    <lineage>
        <taxon>Eukaryota</taxon>
        <taxon>Fungi</taxon>
        <taxon>Dikarya</taxon>
        <taxon>Ascomycota</taxon>
        <taxon>Pezizomycotina</taxon>
        <taxon>Sordariomycetes</taxon>
        <taxon>Hypocreomycetidae</taxon>
        <taxon>Hypocreales</taxon>
        <taxon>Nectriaceae</taxon>
        <taxon>Fusarium</taxon>
        <taxon>Fusarium incarnatum-equiseti species complex</taxon>
    </lineage>
</organism>
<gene>
    <name evidence="5" type="ORF">FIE12Z_4421</name>
</gene>
<dbReference type="SUPFAM" id="SSF48264">
    <property type="entry name" value="Cytochrome P450"/>
    <property type="match status" value="1"/>
</dbReference>
<protein>
    <submittedName>
        <fullName evidence="5">Cytochrome p450</fullName>
    </submittedName>
</protein>
<dbReference type="GO" id="GO:0016705">
    <property type="term" value="F:oxidoreductase activity, acting on paired donors, with incorporation or reduction of molecular oxygen"/>
    <property type="evidence" value="ECO:0007669"/>
    <property type="project" value="InterPro"/>
</dbReference>
<keyword evidence="1 4" id="KW-0349">Heme</keyword>
<dbReference type="PRINTS" id="PR00385">
    <property type="entry name" value="P450"/>
</dbReference>
<dbReference type="AlphaFoldDB" id="A0A395MTW8"/>
<comment type="cofactor">
    <cofactor evidence="4">
        <name>heme</name>
        <dbReference type="ChEBI" id="CHEBI:30413"/>
    </cofactor>
</comment>
<accession>A0A395MTW8</accession>
<sequence length="420" mass="46555">MVVGSQALSEMMGPKVYDFPKSESLRVKLERFTGNGVLLSEGDEHKMQRRGLLPALAYRHIKDMYPIFLSKSTEMADAIEKQKEAGSNEVTIQVSDWAGRATLDIIGLAVMGRDFNSVQDPKTEFHRVYHKLNMRPSLWNRILILLSILTFGFKMFFQLPTQWNRESKQAANYIRGYARQAVHDTKERLAKDKDGSKDIASLTMSSGVFSEENMVDQIITFLVAGHETTAASLQWAVYALCIYPEIQTRLRDEVRDKLSSGAVTAEDIDGLPYLNAFCNEVLRFYPPVPSTVREARVDTSLAGTFIPKGTTLLILAGATNLEESHWGPGAGRFSPERWLGQGRANSGGADSNYANLTFLQGSRGCIGKGFARSELLCLVAVLASRFKMELQDSNKKLEVVRSISAAPSDGVMARLTPLEG</sequence>
<dbReference type="PANTHER" id="PTHR24305:SF227">
    <property type="entry name" value="P450, PUTATIVE (EUROFUNG)-RELATED"/>
    <property type="match status" value="1"/>
</dbReference>
<dbReference type="PANTHER" id="PTHR24305">
    <property type="entry name" value="CYTOCHROME P450"/>
    <property type="match status" value="1"/>
</dbReference>
<comment type="caution">
    <text evidence="5">The sequence shown here is derived from an EMBL/GenBank/DDBJ whole genome shotgun (WGS) entry which is preliminary data.</text>
</comment>
<keyword evidence="6" id="KW-1185">Reference proteome</keyword>
<dbReference type="Pfam" id="PF00067">
    <property type="entry name" value="p450"/>
    <property type="match status" value="1"/>
</dbReference>
<dbReference type="Proteomes" id="UP000265631">
    <property type="component" value="Unassembled WGS sequence"/>
</dbReference>
<reference evidence="5 6" key="1">
    <citation type="journal article" date="2018" name="PLoS Pathog.">
        <title>Evolution of structural diversity of trichothecenes, a family of toxins produced by plant pathogenic and entomopathogenic fungi.</title>
        <authorList>
            <person name="Proctor R.H."/>
            <person name="McCormick S.P."/>
            <person name="Kim H.S."/>
            <person name="Cardoza R.E."/>
            <person name="Stanley A.M."/>
            <person name="Lindo L."/>
            <person name="Kelly A."/>
            <person name="Brown D.W."/>
            <person name="Lee T."/>
            <person name="Vaughan M.M."/>
            <person name="Alexander N.J."/>
            <person name="Busman M."/>
            <person name="Gutierrez S."/>
        </authorList>
    </citation>
    <scope>NUCLEOTIDE SEQUENCE [LARGE SCALE GENOMIC DNA]</scope>
    <source>
        <strain evidence="5 6">NRRL 13405</strain>
    </source>
</reference>
<dbReference type="EMBL" id="PXXK01000112">
    <property type="protein sequence ID" value="RFN51366.1"/>
    <property type="molecule type" value="Genomic_DNA"/>
</dbReference>
<name>A0A395MTW8_9HYPO</name>
<keyword evidence="2 4" id="KW-0479">Metal-binding</keyword>
<dbReference type="InterPro" id="IPR036396">
    <property type="entry name" value="Cyt_P450_sf"/>
</dbReference>
<evidence type="ECO:0000256" key="3">
    <source>
        <dbReference type="ARBA" id="ARBA00023004"/>
    </source>
</evidence>
<dbReference type="Gene3D" id="1.10.630.10">
    <property type="entry name" value="Cytochrome P450"/>
    <property type="match status" value="1"/>
</dbReference>
<feature type="binding site" description="axial binding residue" evidence="4">
    <location>
        <position position="365"/>
    </location>
    <ligand>
        <name>heme</name>
        <dbReference type="ChEBI" id="CHEBI:30413"/>
    </ligand>
    <ligandPart>
        <name>Fe</name>
        <dbReference type="ChEBI" id="CHEBI:18248"/>
    </ligandPart>
</feature>
<dbReference type="PRINTS" id="PR00463">
    <property type="entry name" value="EP450I"/>
</dbReference>
<dbReference type="InterPro" id="IPR050121">
    <property type="entry name" value="Cytochrome_P450_monoxygenase"/>
</dbReference>
<dbReference type="InterPro" id="IPR002401">
    <property type="entry name" value="Cyt_P450_E_grp-I"/>
</dbReference>
<dbReference type="STRING" id="2594813.A0A395MTW8"/>
<dbReference type="CDD" id="cd11069">
    <property type="entry name" value="CYP_FUM15-like"/>
    <property type="match status" value="1"/>
</dbReference>
<evidence type="ECO:0000256" key="2">
    <source>
        <dbReference type="ARBA" id="ARBA00022723"/>
    </source>
</evidence>
<dbReference type="GO" id="GO:0020037">
    <property type="term" value="F:heme binding"/>
    <property type="evidence" value="ECO:0007669"/>
    <property type="project" value="InterPro"/>
</dbReference>
<keyword evidence="3 4" id="KW-0408">Iron</keyword>
<proteinExistence type="predicted"/>
<evidence type="ECO:0000313" key="6">
    <source>
        <dbReference type="Proteomes" id="UP000265631"/>
    </source>
</evidence>
<dbReference type="GO" id="GO:0005506">
    <property type="term" value="F:iron ion binding"/>
    <property type="evidence" value="ECO:0007669"/>
    <property type="project" value="InterPro"/>
</dbReference>
<evidence type="ECO:0000313" key="5">
    <source>
        <dbReference type="EMBL" id="RFN51366.1"/>
    </source>
</evidence>
<dbReference type="InterPro" id="IPR001128">
    <property type="entry name" value="Cyt_P450"/>
</dbReference>